<evidence type="ECO:0000313" key="3">
    <source>
        <dbReference type="Proteomes" id="UP001160148"/>
    </source>
</evidence>
<evidence type="ECO:0000313" key="2">
    <source>
        <dbReference type="EMBL" id="CAI6343022.1"/>
    </source>
</evidence>
<comment type="caution">
    <text evidence="2">The sequence shown here is derived from an EMBL/GenBank/DDBJ whole genome shotgun (WGS) entry which is preliminary data.</text>
</comment>
<reference evidence="2 3" key="1">
    <citation type="submission" date="2023-01" db="EMBL/GenBank/DDBJ databases">
        <authorList>
            <person name="Whitehead M."/>
        </authorList>
    </citation>
    <scope>NUCLEOTIDE SEQUENCE [LARGE SCALE GENOMIC DNA]</scope>
</reference>
<dbReference type="SMART" id="SM00614">
    <property type="entry name" value="ZnF_BED"/>
    <property type="match status" value="1"/>
</dbReference>
<sequence length="635" mass="72495">MSFRYKSWVWQYGKRQGDKAFCDLCDDNSNKVFCCAGGSTGSFGRHLKLIHNISRNTQNPSDDNPHDEVEECNTVDSLTQCSSTSSNNLNTNCSSSSSEFCGPQPRKRRRTYVDKNFEINRSCSSERTEQIHKALAKMIAINQMPLSFCSSSGFKQFMSVVEPNYIICKEGAIKQRLKGFKSSVEVLIKKELKDARSVSCTSDCWSSIAQESYITVTAHFIDDQWCPKSYTLTTQKLDDRHTALNLSNQLEITFNKWEIDQKIMAVVTDNAKNVLNAVNLLNNITEKDDLTCAAHTLQLAVNNSLKYDKIDNLIQLCSKIVCHFKHSNLASQYLKDKQDQLGLPTEKLIQSCKTRWNSIYMMLDRLYKNRCPISNVLADRSLTTAAMAHKFEVTEHQWTDVETLIKLLKPLQIMTTVFCGEKYCSISMVRPLINAVIEKHLKHNVSDDEITEHFKTTVIRELSDRFKLLWCPSSVVSARQIASFLDPRFKDLEHETVDARENIRTRVKHLIKEIAEINCDVQIETPVTKHHGALEFLFGDEVNCNTADYDIQYQHYLAEPQLKFDFDALEWWKTRASKYPLIVALATKYLGIPATSVSSERCFSTAGNIVTAKRSCLAPETVNMLIFLHQNKQLL</sequence>
<name>A0AAV0VJ83_9HEMI</name>
<dbReference type="EMBL" id="CARXXK010000001">
    <property type="protein sequence ID" value="CAI6343022.1"/>
    <property type="molecule type" value="Genomic_DNA"/>
</dbReference>
<gene>
    <name evidence="2" type="ORF">MEUPH1_LOCUS345</name>
</gene>
<dbReference type="SUPFAM" id="SSF140996">
    <property type="entry name" value="Hermes dimerisation domain"/>
    <property type="match status" value="1"/>
</dbReference>
<dbReference type="InterPro" id="IPR012337">
    <property type="entry name" value="RNaseH-like_sf"/>
</dbReference>
<proteinExistence type="predicted"/>
<accession>A0AAV0VJ83</accession>
<keyword evidence="3" id="KW-1185">Reference proteome</keyword>
<dbReference type="AlphaFoldDB" id="A0AAV0VJ83"/>
<dbReference type="GO" id="GO:0046983">
    <property type="term" value="F:protein dimerization activity"/>
    <property type="evidence" value="ECO:0007669"/>
    <property type="project" value="InterPro"/>
</dbReference>
<evidence type="ECO:0000259" key="1">
    <source>
        <dbReference type="Pfam" id="PF05699"/>
    </source>
</evidence>
<protein>
    <recommendedName>
        <fullName evidence="1">HAT C-terminal dimerisation domain-containing protein</fullName>
    </recommendedName>
</protein>
<dbReference type="Pfam" id="PF05699">
    <property type="entry name" value="Dimer_Tnp_hAT"/>
    <property type="match status" value="1"/>
</dbReference>
<dbReference type="PANTHER" id="PTHR46481:SF9">
    <property type="entry name" value="ZINC FINGER BED DOMAIN-CONTAINING PROTEIN 1-LIKE"/>
    <property type="match status" value="1"/>
</dbReference>
<dbReference type="InterPro" id="IPR052035">
    <property type="entry name" value="ZnF_BED_domain_contain"/>
</dbReference>
<dbReference type="PANTHER" id="PTHR46481">
    <property type="entry name" value="ZINC FINGER BED DOMAIN-CONTAINING PROTEIN 4"/>
    <property type="match status" value="1"/>
</dbReference>
<dbReference type="InterPro" id="IPR008906">
    <property type="entry name" value="HATC_C_dom"/>
</dbReference>
<organism evidence="2 3">
    <name type="scientific">Macrosiphum euphorbiae</name>
    <name type="common">potato aphid</name>
    <dbReference type="NCBI Taxonomy" id="13131"/>
    <lineage>
        <taxon>Eukaryota</taxon>
        <taxon>Metazoa</taxon>
        <taxon>Ecdysozoa</taxon>
        <taxon>Arthropoda</taxon>
        <taxon>Hexapoda</taxon>
        <taxon>Insecta</taxon>
        <taxon>Pterygota</taxon>
        <taxon>Neoptera</taxon>
        <taxon>Paraneoptera</taxon>
        <taxon>Hemiptera</taxon>
        <taxon>Sternorrhyncha</taxon>
        <taxon>Aphidomorpha</taxon>
        <taxon>Aphidoidea</taxon>
        <taxon>Aphididae</taxon>
        <taxon>Macrosiphini</taxon>
        <taxon>Macrosiphum</taxon>
    </lineage>
</organism>
<feature type="domain" description="HAT C-terminal dimerisation" evidence="1">
    <location>
        <begin position="553"/>
        <end position="631"/>
    </location>
</feature>
<dbReference type="SUPFAM" id="SSF53098">
    <property type="entry name" value="Ribonuclease H-like"/>
    <property type="match status" value="1"/>
</dbReference>
<dbReference type="Proteomes" id="UP001160148">
    <property type="component" value="Unassembled WGS sequence"/>
</dbReference>